<keyword evidence="1" id="KW-0472">Membrane</keyword>
<organism evidence="2 3">
    <name type="scientific">Muribaculum gordoncarteri</name>
    <dbReference type="NCBI Taxonomy" id="2530390"/>
    <lineage>
        <taxon>Bacteria</taxon>
        <taxon>Pseudomonadati</taxon>
        <taxon>Bacteroidota</taxon>
        <taxon>Bacteroidia</taxon>
        <taxon>Bacteroidales</taxon>
        <taxon>Muribaculaceae</taxon>
        <taxon>Muribaculum</taxon>
    </lineage>
</organism>
<sequence length="91" mass="10596">MYKDEQQREAMEKLYNTPSNLRLKYAAIAFIAVTIAIFMVMIFWNAEISPRVYLFLRGCAGLCALVFAILLGILVYRVNSAYIKQRWKPKQ</sequence>
<dbReference type="KEGG" id="mgod:E7746_07655"/>
<dbReference type="AlphaFoldDB" id="A0A4P7VJ00"/>
<dbReference type="EMBL" id="CP039393">
    <property type="protein sequence ID" value="QCD35772.1"/>
    <property type="molecule type" value="Genomic_DNA"/>
</dbReference>
<reference evidence="2 3" key="1">
    <citation type="submission" date="2019-02" db="EMBL/GenBank/DDBJ databases">
        <title>Isolation and identification of novel species under the genus Muribaculum.</title>
        <authorList>
            <person name="Miyake S."/>
            <person name="Ding Y."/>
            <person name="Low A."/>
            <person name="Soh M."/>
            <person name="Seedorf H."/>
        </authorList>
    </citation>
    <scope>NUCLEOTIDE SEQUENCE [LARGE SCALE GENOMIC DNA]</scope>
    <source>
        <strain evidence="2 3">TLL-A4</strain>
    </source>
</reference>
<accession>A0A4P7VJ00</accession>
<protein>
    <submittedName>
        <fullName evidence="2">Uncharacterized protein</fullName>
    </submittedName>
</protein>
<name>A0A4P7VJ00_9BACT</name>
<evidence type="ECO:0000313" key="3">
    <source>
        <dbReference type="Proteomes" id="UP000297031"/>
    </source>
</evidence>
<evidence type="ECO:0000313" key="2">
    <source>
        <dbReference type="EMBL" id="QCD35772.1"/>
    </source>
</evidence>
<gene>
    <name evidence="2" type="ORF">E7746_07655</name>
</gene>
<feature type="transmembrane region" description="Helical" evidence="1">
    <location>
        <begin position="52"/>
        <end position="76"/>
    </location>
</feature>
<keyword evidence="1" id="KW-1133">Transmembrane helix</keyword>
<dbReference type="Proteomes" id="UP000297031">
    <property type="component" value="Chromosome"/>
</dbReference>
<feature type="transmembrane region" description="Helical" evidence="1">
    <location>
        <begin position="21"/>
        <end position="46"/>
    </location>
</feature>
<proteinExistence type="predicted"/>
<keyword evidence="1" id="KW-0812">Transmembrane</keyword>
<dbReference type="OrthoDB" id="1414356at2"/>
<dbReference type="RefSeq" id="WP_136410393.1">
    <property type="nucleotide sequence ID" value="NZ_CP039393.1"/>
</dbReference>
<keyword evidence="3" id="KW-1185">Reference proteome</keyword>
<evidence type="ECO:0000256" key="1">
    <source>
        <dbReference type="SAM" id="Phobius"/>
    </source>
</evidence>